<protein>
    <submittedName>
        <fullName evidence="5">Sensor_kinase_SpoOB-type, alpha-helical domain</fullName>
    </submittedName>
</protein>
<dbReference type="InterPro" id="IPR016122">
    <property type="entry name" value="SpoOB_C"/>
</dbReference>
<dbReference type="EMBL" id="FOOY01000004">
    <property type="protein sequence ID" value="SFG06255.1"/>
    <property type="molecule type" value="Genomic_DNA"/>
</dbReference>
<dbReference type="Proteomes" id="UP000198752">
    <property type="component" value="Unassembled WGS sequence"/>
</dbReference>
<dbReference type="RefSeq" id="WP_177184592.1">
    <property type="nucleotide sequence ID" value="NZ_FOOY01000004.1"/>
</dbReference>
<name>A0A1I2NQI1_9BACL</name>
<evidence type="ECO:0000256" key="2">
    <source>
        <dbReference type="ARBA" id="ARBA00022679"/>
    </source>
</evidence>
<keyword evidence="1" id="KW-0597">Phosphoprotein</keyword>
<dbReference type="STRING" id="269670.SAMN02982927_00517"/>
<evidence type="ECO:0000259" key="4">
    <source>
        <dbReference type="SMART" id="SM01317"/>
    </source>
</evidence>
<evidence type="ECO:0000256" key="3">
    <source>
        <dbReference type="ARBA" id="ARBA00022777"/>
    </source>
</evidence>
<feature type="domain" description="Sporulation initiation phosphotransferase B C-terminal" evidence="4">
    <location>
        <begin position="59"/>
        <end position="172"/>
    </location>
</feature>
<dbReference type="InterPro" id="IPR016120">
    <property type="entry name" value="Sig_transdc_His_kin_SpoOB"/>
</dbReference>
<reference evidence="6" key="1">
    <citation type="submission" date="2016-10" db="EMBL/GenBank/DDBJ databases">
        <authorList>
            <person name="Varghese N."/>
            <person name="Submissions S."/>
        </authorList>
    </citation>
    <scope>NUCLEOTIDE SEQUENCE [LARGE SCALE GENOMIC DNA]</scope>
    <source>
        <strain evidence="6">ATCC 700379</strain>
    </source>
</reference>
<evidence type="ECO:0000256" key="1">
    <source>
        <dbReference type="ARBA" id="ARBA00022553"/>
    </source>
</evidence>
<dbReference type="GO" id="GO:0000155">
    <property type="term" value="F:phosphorelay sensor kinase activity"/>
    <property type="evidence" value="ECO:0007669"/>
    <property type="project" value="InterPro"/>
</dbReference>
<dbReference type="Gene3D" id="3.30.565.30">
    <property type="entry name" value="Sporulation initiation phosphotransferase B (SpoOB), C-terminal domain"/>
    <property type="match status" value="1"/>
</dbReference>
<keyword evidence="3 5" id="KW-0418">Kinase</keyword>
<keyword evidence="6" id="KW-1185">Reference proteome</keyword>
<sequence>MIKTEKEIELLSSARHEYLNDLQLIKGYLFLKKPEKAEKIIGRVTEKLHHQARLARLHIPECAVYLMDYGWSSHEFSLSYEVVGPDRDLSFYDEELTTVYQELFGIIEQYASPIADNTVRVVFNTESPLRIQIYFDGVVTDVKAAEKQLNKQEMNHSFQWVEHYLINNESNENVRWIMCLSIK</sequence>
<dbReference type="Pfam" id="PF14689">
    <property type="entry name" value="SPOB_a"/>
    <property type="match status" value="1"/>
</dbReference>
<keyword evidence="2" id="KW-0808">Transferase</keyword>
<dbReference type="InterPro" id="IPR039506">
    <property type="entry name" value="SPOB_a"/>
</dbReference>
<dbReference type="Gene3D" id="1.10.287.130">
    <property type="match status" value="1"/>
</dbReference>
<proteinExistence type="predicted"/>
<dbReference type="SMART" id="SM01317">
    <property type="entry name" value="SPOB_ab"/>
    <property type="match status" value="1"/>
</dbReference>
<dbReference type="AlphaFoldDB" id="A0A1I2NQI1"/>
<organism evidence="5 6">
    <name type="scientific">Sporolactobacillus nakayamae</name>
    <dbReference type="NCBI Taxonomy" id="269670"/>
    <lineage>
        <taxon>Bacteria</taxon>
        <taxon>Bacillati</taxon>
        <taxon>Bacillota</taxon>
        <taxon>Bacilli</taxon>
        <taxon>Bacillales</taxon>
        <taxon>Sporolactobacillaceae</taxon>
        <taxon>Sporolactobacillus</taxon>
    </lineage>
</organism>
<dbReference type="Pfam" id="PF14682">
    <property type="entry name" value="SPOB_ab"/>
    <property type="match status" value="1"/>
</dbReference>
<gene>
    <name evidence="5" type="ORF">SAMN02982927_00517</name>
</gene>
<dbReference type="SUPFAM" id="SSF55890">
    <property type="entry name" value="Sporulation response regulatory protein Spo0B"/>
    <property type="match status" value="1"/>
</dbReference>
<accession>A0A1I2NQI1</accession>
<evidence type="ECO:0000313" key="6">
    <source>
        <dbReference type="Proteomes" id="UP000198752"/>
    </source>
</evidence>
<dbReference type="InterPro" id="IPR037100">
    <property type="entry name" value="Spo0B_C_sf"/>
</dbReference>
<evidence type="ECO:0000313" key="5">
    <source>
        <dbReference type="EMBL" id="SFG06255.1"/>
    </source>
</evidence>